<protein>
    <recommendedName>
        <fullName evidence="1">Heterokaryon incompatibility domain-containing protein</fullName>
    </recommendedName>
</protein>
<reference evidence="2 3" key="1">
    <citation type="submission" date="2017-06" db="EMBL/GenBank/DDBJ databases">
        <title>Comparative genomic analysis of Ambrosia Fusariam Clade fungi.</title>
        <authorList>
            <person name="Stajich J.E."/>
            <person name="Carrillo J."/>
            <person name="Kijimoto T."/>
            <person name="Eskalen A."/>
            <person name="O'Donnell K."/>
            <person name="Kasson M."/>
        </authorList>
    </citation>
    <scope>NUCLEOTIDE SEQUENCE [LARGE SCALE GENOMIC DNA]</scope>
    <source>
        <strain evidence="2 3">NRRL62606</strain>
    </source>
</reference>
<sequence length="658" mass="74872">MLNKLKSLFISKRRCGVCLFKLEPGVGSLKFDIDNSQDLLFAESDYHEFTRDGLGKSVSRGCRRCKSFTATFDSYGTEFSTARWWPGQPGMREPYLELVDAGLKFELNALLKADTALLERDPSVNSLHPCIRHGFKVLGSTRDDKCLGQAAAWLTSCRQHHDDCRPKEVEFCPTRLLFLGDEITEMIKLIENPPMETTYAALSHRWTEETLEVRLVHDNHSERLSSGFPLNKFPPMMQDVIFLLRKLGIMYVWIDCMCIIQDDREDWRREAATMASVYSNAELTVAATMAGKDLFSHRDGQEYAQVDVDDSDGAPTFLRRCLPHFTWQDMEYNWFEGDEFVDAEREWPLLSRGWTYQEQLLSKRTLHFTRHEIIWECNNAMECECGWYVHSGILEMPGTTQKKQSVESKSWNQIVQEYSKRELTFGIDKLPALAGIAKAFSGGNDDLGQYACGMWEHQLEDCFFWSLAEDPKPKPENNSLPSWSWASVSGNVSFWGVSAENVEFLGVSVSYDGEPVMGEVTEAVVTLSGPLVQATLEYTQESLDGVDTSSTTGRRHYRLRIGDKSSPFRPDYTLDNIPSGSQAFCLTFGRSCSSTFDPEVGTTDERTTACFLVLIPVDETNSMFRRIGLFDGRSEDDEEGWELEPLLELTEKKQMTLI</sequence>
<accession>A0A428RNJ3</accession>
<organism evidence="2 3">
    <name type="scientific">Fusarium floridanum</name>
    <dbReference type="NCBI Taxonomy" id="1325733"/>
    <lineage>
        <taxon>Eukaryota</taxon>
        <taxon>Fungi</taxon>
        <taxon>Dikarya</taxon>
        <taxon>Ascomycota</taxon>
        <taxon>Pezizomycotina</taxon>
        <taxon>Sordariomycetes</taxon>
        <taxon>Hypocreomycetidae</taxon>
        <taxon>Hypocreales</taxon>
        <taxon>Nectriaceae</taxon>
        <taxon>Fusarium</taxon>
        <taxon>Fusarium solani species complex</taxon>
    </lineage>
</organism>
<proteinExistence type="predicted"/>
<dbReference type="PANTHER" id="PTHR33112:SF16">
    <property type="entry name" value="HETEROKARYON INCOMPATIBILITY DOMAIN-CONTAINING PROTEIN"/>
    <property type="match status" value="1"/>
</dbReference>
<gene>
    <name evidence="2" type="ORF">CEP51_007626</name>
</gene>
<evidence type="ECO:0000313" key="3">
    <source>
        <dbReference type="Proteomes" id="UP000287972"/>
    </source>
</evidence>
<feature type="domain" description="Heterokaryon incompatibility" evidence="1">
    <location>
        <begin position="199"/>
        <end position="358"/>
    </location>
</feature>
<dbReference type="Proteomes" id="UP000287972">
    <property type="component" value="Unassembled WGS sequence"/>
</dbReference>
<keyword evidence="3" id="KW-1185">Reference proteome</keyword>
<dbReference type="InterPro" id="IPR010730">
    <property type="entry name" value="HET"/>
</dbReference>
<comment type="caution">
    <text evidence="2">The sequence shown here is derived from an EMBL/GenBank/DDBJ whole genome shotgun (WGS) entry which is preliminary data.</text>
</comment>
<name>A0A428RNJ3_9HYPO</name>
<dbReference type="PANTHER" id="PTHR33112">
    <property type="entry name" value="DOMAIN PROTEIN, PUTATIVE-RELATED"/>
    <property type="match status" value="1"/>
</dbReference>
<dbReference type="Pfam" id="PF06985">
    <property type="entry name" value="HET"/>
    <property type="match status" value="1"/>
</dbReference>
<evidence type="ECO:0000313" key="2">
    <source>
        <dbReference type="EMBL" id="RSL79111.1"/>
    </source>
</evidence>
<dbReference type="AlphaFoldDB" id="A0A428RNJ3"/>
<dbReference type="EMBL" id="NKCL01000184">
    <property type="protein sequence ID" value="RSL79111.1"/>
    <property type="molecule type" value="Genomic_DNA"/>
</dbReference>
<evidence type="ECO:0000259" key="1">
    <source>
        <dbReference type="Pfam" id="PF06985"/>
    </source>
</evidence>